<comment type="caution">
    <text evidence="1">The sequence shown here is derived from an EMBL/GenBank/DDBJ whole genome shotgun (WGS) entry which is preliminary data.</text>
</comment>
<dbReference type="Proteomes" id="UP000663828">
    <property type="component" value="Unassembled WGS sequence"/>
</dbReference>
<dbReference type="Gene3D" id="3.10.10.10">
    <property type="entry name" value="HIV Type 1 Reverse Transcriptase, subunit A, domain 1"/>
    <property type="match status" value="1"/>
</dbReference>
<keyword evidence="2" id="KW-1185">Reference proteome</keyword>
<dbReference type="CDD" id="cd01647">
    <property type="entry name" value="RT_LTR"/>
    <property type="match status" value="1"/>
</dbReference>
<dbReference type="SUPFAM" id="SSF56672">
    <property type="entry name" value="DNA/RNA polymerases"/>
    <property type="match status" value="1"/>
</dbReference>
<dbReference type="InterPro" id="IPR043128">
    <property type="entry name" value="Rev_trsase/Diguanyl_cyclase"/>
</dbReference>
<sequence length="271" mass="30630">MFAAYYSSSTSFFVSPGVEHLALPHEIPRHFCLGYLLSHQTQLPSYIDQLSVLCRRQNEKKNAQLFPATAVSTESPSLCSLPSPLLADLSAPLPTPELPQPMAALVHHLVDPHRKHQFSHLLNWYTPLFDNSRHNISDIVIEDVFNTVPHTPPTFRPHRNPHTREETRCLIDEFLEAGLIRESNSPYAAPAFIVPRKDDRPGRLVVDYRALNRITIPDASPLPHGEDLLQELGKGYTCFNKLDLKSGYHQFRLRSADCAKTAFVVSQGDYE</sequence>
<reference evidence="1" key="1">
    <citation type="submission" date="2021-02" db="EMBL/GenBank/DDBJ databases">
        <authorList>
            <person name="Nowell W R."/>
        </authorList>
    </citation>
    <scope>NUCLEOTIDE SEQUENCE</scope>
</reference>
<gene>
    <name evidence="1" type="ORF">XAT740_LOCUS57445</name>
</gene>
<evidence type="ECO:0008006" key="3">
    <source>
        <dbReference type="Google" id="ProtNLM"/>
    </source>
</evidence>
<name>A0A816FPC1_ADIRI</name>
<proteinExistence type="predicted"/>
<protein>
    <recommendedName>
        <fullName evidence="3">Reverse transcriptase domain-containing protein</fullName>
    </recommendedName>
</protein>
<dbReference type="EMBL" id="CAJNOR010011851">
    <property type="protein sequence ID" value="CAF1664132.1"/>
    <property type="molecule type" value="Genomic_DNA"/>
</dbReference>
<dbReference type="PANTHER" id="PTHR24559">
    <property type="entry name" value="TRANSPOSON TY3-I GAG-POL POLYPROTEIN"/>
    <property type="match status" value="1"/>
</dbReference>
<evidence type="ECO:0000313" key="1">
    <source>
        <dbReference type="EMBL" id="CAF1664132.1"/>
    </source>
</evidence>
<organism evidence="1 2">
    <name type="scientific">Adineta ricciae</name>
    <name type="common">Rotifer</name>
    <dbReference type="NCBI Taxonomy" id="249248"/>
    <lineage>
        <taxon>Eukaryota</taxon>
        <taxon>Metazoa</taxon>
        <taxon>Spiralia</taxon>
        <taxon>Gnathifera</taxon>
        <taxon>Rotifera</taxon>
        <taxon>Eurotatoria</taxon>
        <taxon>Bdelloidea</taxon>
        <taxon>Adinetida</taxon>
        <taxon>Adinetidae</taxon>
        <taxon>Adineta</taxon>
    </lineage>
</organism>
<dbReference type="Gene3D" id="3.30.70.270">
    <property type="match status" value="1"/>
</dbReference>
<dbReference type="AlphaFoldDB" id="A0A816FPC1"/>
<dbReference type="InterPro" id="IPR053134">
    <property type="entry name" value="RNA-dir_DNA_polymerase"/>
</dbReference>
<dbReference type="PANTHER" id="PTHR24559:SF450">
    <property type="entry name" value="RNA-DIRECTED DNA POLYMERASE HOMOLOG"/>
    <property type="match status" value="1"/>
</dbReference>
<evidence type="ECO:0000313" key="2">
    <source>
        <dbReference type="Proteomes" id="UP000663828"/>
    </source>
</evidence>
<dbReference type="InterPro" id="IPR043502">
    <property type="entry name" value="DNA/RNA_pol_sf"/>
</dbReference>
<accession>A0A816FPC1</accession>
<feature type="non-terminal residue" evidence="1">
    <location>
        <position position="271"/>
    </location>
</feature>